<dbReference type="Proteomes" id="UP001462640">
    <property type="component" value="Unassembled WGS sequence"/>
</dbReference>
<comment type="caution">
    <text evidence="2">The sequence shown here is derived from an EMBL/GenBank/DDBJ whole genome shotgun (WGS) entry which is preliminary data.</text>
</comment>
<dbReference type="InterPro" id="IPR025997">
    <property type="entry name" value="SBP_2_dom"/>
</dbReference>
<keyword evidence="3" id="KW-1185">Reference proteome</keyword>
<sequence>MLPDAKDNYWWGVSWALASHARQKGVSLGIYFSAGYADVASQQRQWALCESLGAQAIVVAAVNAEGLKAEAARAMKQGIFVVDFVNGASYRTSLQAALNFNQIADLVGARVKAVSQKARPVVAWFPGPADSAQVNDTEVRLRQVFAQQGVQLGIGGYGPPDPGHQAGLVRGYLQAKGTPDFIVGNAAAVVFAGRYFKRRPPPAPILISVGVSHEVVSLLREGLIDSIVTDTPIHNARAVLDAVVAAVQGPRSGAASLELPVLLLTQASLPQVDLSSLLPPASQWIVQQPLPPYFSFDQADR</sequence>
<dbReference type="InterPro" id="IPR028082">
    <property type="entry name" value="Peripla_BP_I"/>
</dbReference>
<name>A0ABV0GF45_9BURK</name>
<protein>
    <submittedName>
        <fullName evidence="2">Substrate-binding domain-containing protein</fullName>
    </submittedName>
</protein>
<organism evidence="2 3">
    <name type="scientific">Roseateles flavus</name>
    <dbReference type="NCBI Taxonomy" id="3149041"/>
    <lineage>
        <taxon>Bacteria</taxon>
        <taxon>Pseudomonadati</taxon>
        <taxon>Pseudomonadota</taxon>
        <taxon>Betaproteobacteria</taxon>
        <taxon>Burkholderiales</taxon>
        <taxon>Sphaerotilaceae</taxon>
        <taxon>Roseateles</taxon>
    </lineage>
</organism>
<accession>A0ABV0GF45</accession>
<dbReference type="Gene3D" id="3.40.50.2300">
    <property type="match status" value="2"/>
</dbReference>
<evidence type="ECO:0000313" key="3">
    <source>
        <dbReference type="Proteomes" id="UP001462640"/>
    </source>
</evidence>
<reference evidence="2 3" key="1">
    <citation type="submission" date="2024-05" db="EMBL/GenBank/DDBJ databases">
        <title>Roseateles sp. 2.12 16S ribosomal RNA gene Genome sequencing and assembly.</title>
        <authorList>
            <person name="Woo H."/>
        </authorList>
    </citation>
    <scope>NUCLEOTIDE SEQUENCE [LARGE SCALE GENOMIC DNA]</scope>
    <source>
        <strain evidence="2 3">2.12</strain>
    </source>
</reference>
<gene>
    <name evidence="2" type="ORF">ABDJ40_12915</name>
</gene>
<feature type="domain" description="Periplasmic binding protein" evidence="1">
    <location>
        <begin position="2"/>
        <end position="249"/>
    </location>
</feature>
<dbReference type="Pfam" id="PF13407">
    <property type="entry name" value="Peripla_BP_4"/>
    <property type="match status" value="1"/>
</dbReference>
<proteinExistence type="predicted"/>
<evidence type="ECO:0000313" key="2">
    <source>
        <dbReference type="EMBL" id="MEO3713659.1"/>
    </source>
</evidence>
<dbReference type="SUPFAM" id="SSF53822">
    <property type="entry name" value="Periplasmic binding protein-like I"/>
    <property type="match status" value="1"/>
</dbReference>
<dbReference type="EMBL" id="JBDPZC010000005">
    <property type="protein sequence ID" value="MEO3713659.1"/>
    <property type="molecule type" value="Genomic_DNA"/>
</dbReference>
<dbReference type="RefSeq" id="WP_347610256.1">
    <property type="nucleotide sequence ID" value="NZ_JBDPZC010000005.1"/>
</dbReference>
<evidence type="ECO:0000259" key="1">
    <source>
        <dbReference type="Pfam" id="PF13407"/>
    </source>
</evidence>